<keyword evidence="2" id="KW-0732">Signal</keyword>
<dbReference type="InterPro" id="IPR008383">
    <property type="entry name" value="API5"/>
</dbReference>
<sequence length="110" mass="12441">MYVLRFLSTVWCFSVASQVHVQAIRGLPDFCKDTPENIGKMVDLPLQILGSEEFVERDVVHKALMSSLRQDVKGTVDLSVREKILTLIDTWQEAFGRPNGRYMGNSLKAV</sequence>
<dbReference type="Pfam" id="PF05918">
    <property type="entry name" value="API5"/>
    <property type="match status" value="1"/>
</dbReference>
<dbReference type="SUPFAM" id="SSF48464">
    <property type="entry name" value="ENTH/VHS domain"/>
    <property type="match status" value="1"/>
</dbReference>
<dbReference type="InterPro" id="IPR008942">
    <property type="entry name" value="ENTH_VHS"/>
</dbReference>
<feature type="chain" id="PRO_5042852760" description="VHS domain-containing protein" evidence="2">
    <location>
        <begin position="19"/>
        <end position="110"/>
    </location>
</feature>
<dbReference type="PANTHER" id="PTHR12758:SF19">
    <property type="entry name" value="APOPTOSIS INHIBITOR 5"/>
    <property type="match status" value="1"/>
</dbReference>
<keyword evidence="4" id="KW-1185">Reference proteome</keyword>
<name>A0AAQ3PDP2_VIGMU</name>
<evidence type="ECO:0008006" key="5">
    <source>
        <dbReference type="Google" id="ProtNLM"/>
    </source>
</evidence>
<dbReference type="GO" id="GO:0043067">
    <property type="term" value="P:regulation of programmed cell death"/>
    <property type="evidence" value="ECO:0007669"/>
    <property type="project" value="TreeGrafter"/>
</dbReference>
<gene>
    <name evidence="3" type="ORF">V8G54_004371</name>
</gene>
<proteinExistence type="predicted"/>
<keyword evidence="1" id="KW-0053">Apoptosis</keyword>
<evidence type="ECO:0000313" key="4">
    <source>
        <dbReference type="Proteomes" id="UP001374535"/>
    </source>
</evidence>
<dbReference type="GO" id="GO:0005634">
    <property type="term" value="C:nucleus"/>
    <property type="evidence" value="ECO:0007669"/>
    <property type="project" value="TreeGrafter"/>
</dbReference>
<dbReference type="AlphaFoldDB" id="A0AAQ3PDP2"/>
<dbReference type="Gene3D" id="1.25.40.90">
    <property type="match status" value="1"/>
</dbReference>
<dbReference type="PANTHER" id="PTHR12758">
    <property type="entry name" value="APOPTOSIS INHIBITOR 5-RELATED"/>
    <property type="match status" value="1"/>
</dbReference>
<dbReference type="GO" id="GO:0003729">
    <property type="term" value="F:mRNA binding"/>
    <property type="evidence" value="ECO:0007669"/>
    <property type="project" value="TreeGrafter"/>
</dbReference>
<dbReference type="EMBL" id="CP144700">
    <property type="protein sequence ID" value="WVZ25827.1"/>
    <property type="molecule type" value="Genomic_DNA"/>
</dbReference>
<organism evidence="3 4">
    <name type="scientific">Vigna mungo</name>
    <name type="common">Black gram</name>
    <name type="synonym">Phaseolus mungo</name>
    <dbReference type="NCBI Taxonomy" id="3915"/>
    <lineage>
        <taxon>Eukaryota</taxon>
        <taxon>Viridiplantae</taxon>
        <taxon>Streptophyta</taxon>
        <taxon>Embryophyta</taxon>
        <taxon>Tracheophyta</taxon>
        <taxon>Spermatophyta</taxon>
        <taxon>Magnoliopsida</taxon>
        <taxon>eudicotyledons</taxon>
        <taxon>Gunneridae</taxon>
        <taxon>Pentapetalae</taxon>
        <taxon>rosids</taxon>
        <taxon>fabids</taxon>
        <taxon>Fabales</taxon>
        <taxon>Fabaceae</taxon>
        <taxon>Papilionoideae</taxon>
        <taxon>50 kb inversion clade</taxon>
        <taxon>NPAAA clade</taxon>
        <taxon>indigoferoid/millettioid clade</taxon>
        <taxon>Phaseoleae</taxon>
        <taxon>Vigna</taxon>
    </lineage>
</organism>
<protein>
    <recommendedName>
        <fullName evidence="5">VHS domain-containing protein</fullName>
    </recommendedName>
</protein>
<accession>A0AAQ3PDP2</accession>
<evidence type="ECO:0000256" key="2">
    <source>
        <dbReference type="SAM" id="SignalP"/>
    </source>
</evidence>
<evidence type="ECO:0000313" key="3">
    <source>
        <dbReference type="EMBL" id="WVZ25827.1"/>
    </source>
</evidence>
<evidence type="ECO:0000256" key="1">
    <source>
        <dbReference type="ARBA" id="ARBA00022703"/>
    </source>
</evidence>
<feature type="signal peptide" evidence="2">
    <location>
        <begin position="1"/>
        <end position="18"/>
    </location>
</feature>
<reference evidence="3 4" key="1">
    <citation type="journal article" date="2023" name="Life. Sci Alliance">
        <title>Evolutionary insights into 3D genome organization and epigenetic landscape of Vigna mungo.</title>
        <authorList>
            <person name="Junaid A."/>
            <person name="Singh B."/>
            <person name="Bhatia S."/>
        </authorList>
    </citation>
    <scope>NUCLEOTIDE SEQUENCE [LARGE SCALE GENOMIC DNA]</scope>
    <source>
        <strain evidence="3">Urdbean</strain>
    </source>
</reference>
<dbReference type="Proteomes" id="UP001374535">
    <property type="component" value="Chromosome 1"/>
</dbReference>